<dbReference type="GO" id="GO:0071513">
    <property type="term" value="C:phosphopantothenoylcysteine decarboxylase complex"/>
    <property type="evidence" value="ECO:0007669"/>
    <property type="project" value="TreeGrafter"/>
</dbReference>
<dbReference type="Pfam" id="PF02441">
    <property type="entry name" value="Flavoprotein"/>
    <property type="match status" value="1"/>
</dbReference>
<sequence>MAESLTKAEYKPLSGKNIVVGLTASSSIYRSIDLMRMLLRLGASVKAVMTKASTRFIGPDLVEWAIGEKVFIKETGRVEHIELAKWSDMLLIAPATVKTISKIAYGLADELLTLLAISMNGLDKKIAIVPTMNIALYKSMIYKDIERKLVEKNIVIIPPFIEEDRVKYPPLDDLVYCVDTIVNRGWSSIGLKTLVTTGPTREYIDPVRVITNPSSGYMGVVISRELACRGFSVDLVHGPVSTNLPYMVNKYSVETTVEMANTVSKLTENQRYDIAIFAAAPVDYTVLVKSSVKISSREQTTLSLNLKTTPKVVKQISRKNKPHVLVIFAAETVNSVEQLIDKAREKLVDYNADIVVANNIKQGVGFSSKYIDACIITENSSEYLGIVRKEYLARIIVDKALDLLKQRKIDNYS</sequence>
<evidence type="ECO:0000259" key="4">
    <source>
        <dbReference type="Pfam" id="PF02441"/>
    </source>
</evidence>
<comment type="similarity">
    <text evidence="3">In the C-terminal section; belongs to the PPC synthetase family.</text>
</comment>
<comment type="cofactor">
    <cofactor evidence="3">
        <name>Mg(2+)</name>
        <dbReference type="ChEBI" id="CHEBI:18420"/>
    </cofactor>
</comment>
<dbReference type="GO" id="GO:0046872">
    <property type="term" value="F:metal ion binding"/>
    <property type="evidence" value="ECO:0007669"/>
    <property type="project" value="UniProtKB-KW"/>
</dbReference>
<comment type="cofactor">
    <cofactor evidence="3">
        <name>FMN</name>
        <dbReference type="ChEBI" id="CHEBI:58210"/>
    </cofactor>
    <text evidence="3">Binds 1 FMN per subunit.</text>
</comment>
<dbReference type="Gene3D" id="3.40.50.10300">
    <property type="entry name" value="CoaB-like"/>
    <property type="match status" value="1"/>
</dbReference>
<keyword evidence="3" id="KW-0511">Multifunctional enzyme</keyword>
<dbReference type="SUPFAM" id="SSF52507">
    <property type="entry name" value="Homo-oligomeric flavin-containing Cys decarboxylases, HFCD"/>
    <property type="match status" value="1"/>
</dbReference>
<evidence type="ECO:0000256" key="3">
    <source>
        <dbReference type="HAMAP-Rule" id="MF_02225"/>
    </source>
</evidence>
<dbReference type="GO" id="GO:0015937">
    <property type="term" value="P:coenzyme A biosynthetic process"/>
    <property type="evidence" value="ECO:0007669"/>
    <property type="project" value="UniProtKB-UniRule"/>
</dbReference>
<evidence type="ECO:0000313" key="6">
    <source>
        <dbReference type="EMBL" id="HGM59255.1"/>
    </source>
</evidence>
<dbReference type="EC" id="6.3.2.5" evidence="3"/>
<dbReference type="EMBL" id="DTBJ01000057">
    <property type="protein sequence ID" value="HGM59255.1"/>
    <property type="molecule type" value="Genomic_DNA"/>
</dbReference>
<comment type="caution">
    <text evidence="6">The sequence shown here is derived from an EMBL/GenBank/DDBJ whole genome shotgun (WGS) entry which is preliminary data.</text>
</comment>
<dbReference type="SUPFAM" id="SSF102645">
    <property type="entry name" value="CoaB-like"/>
    <property type="match status" value="1"/>
</dbReference>
<protein>
    <recommendedName>
        <fullName evidence="3">Coenzyme A biosynthesis bifunctional protein CoaBC</fullName>
    </recommendedName>
    <alternativeName>
        <fullName evidence="3">DNA/pantothenate metabolism flavoprotein</fullName>
    </alternativeName>
    <alternativeName>
        <fullName evidence="3">Phosphopantothenoylcysteine synthetase/decarboxylase</fullName>
        <shortName evidence="3">PPCS-PPCDC</shortName>
    </alternativeName>
    <domain>
        <recommendedName>
            <fullName evidence="3">Phosphopantothenoylcysteine decarboxylase</fullName>
            <shortName evidence="3">PPC decarboxylase</shortName>
            <shortName evidence="3">PPC-DC</shortName>
            <ecNumber evidence="3">4.1.1.36</ecNumber>
        </recommendedName>
        <alternativeName>
            <fullName evidence="3">CoaC</fullName>
        </alternativeName>
    </domain>
    <domain>
        <recommendedName>
            <fullName evidence="3">Phosphopantothenate--cysteine ligase</fullName>
            <ecNumber evidence="3">6.3.2.5</ecNumber>
        </recommendedName>
        <alternativeName>
            <fullName evidence="3">CoaB</fullName>
        </alternativeName>
        <alternativeName>
            <fullName evidence="3">Phosphopantothenoylcysteine synthetase</fullName>
            <shortName evidence="3">PPC synthetase</shortName>
            <shortName evidence="3">PPC-S</shortName>
        </alternativeName>
    </domain>
</protein>
<dbReference type="UniPathway" id="UPA00241"/>
<keyword evidence="3 6" id="KW-0436">Ligase</keyword>
<keyword evidence="3" id="KW-0288">FMN</keyword>
<comment type="similarity">
    <text evidence="3">In the N-terminal section; belongs to the HFCD (homo-oligomeric flavin containing Cys decarboxylase) superfamily.</text>
</comment>
<evidence type="ECO:0000313" key="7">
    <source>
        <dbReference type="EMBL" id="HGU64605.1"/>
    </source>
</evidence>
<gene>
    <name evidence="3 6" type="primary">coaBC</name>
    <name evidence="7" type="ORF">ENT92_00075</name>
    <name evidence="6" type="ORF">ENU14_06710</name>
</gene>
<dbReference type="GO" id="GO:0010181">
    <property type="term" value="F:FMN binding"/>
    <property type="evidence" value="ECO:0007669"/>
    <property type="project" value="UniProtKB-UniRule"/>
</dbReference>
<comment type="catalytic activity">
    <reaction evidence="3">
        <text>N-[(R)-4-phosphopantothenoyl]-L-cysteine + H(+) = (R)-4'-phosphopantetheine + CO2</text>
        <dbReference type="Rhea" id="RHEA:16793"/>
        <dbReference type="ChEBI" id="CHEBI:15378"/>
        <dbReference type="ChEBI" id="CHEBI:16526"/>
        <dbReference type="ChEBI" id="CHEBI:59458"/>
        <dbReference type="ChEBI" id="CHEBI:61723"/>
        <dbReference type="EC" id="4.1.1.36"/>
    </reaction>
</comment>
<dbReference type="GO" id="GO:0004632">
    <property type="term" value="F:phosphopantothenate--cysteine ligase activity"/>
    <property type="evidence" value="ECO:0007669"/>
    <property type="project" value="UniProtKB-UniRule"/>
</dbReference>
<dbReference type="NCBIfam" id="TIGR00521">
    <property type="entry name" value="coaBC_dfp"/>
    <property type="match status" value="1"/>
</dbReference>
<dbReference type="InterPro" id="IPR003382">
    <property type="entry name" value="Flavoprotein"/>
</dbReference>
<dbReference type="Pfam" id="PF04127">
    <property type="entry name" value="DFP"/>
    <property type="match status" value="1"/>
</dbReference>
<dbReference type="InterPro" id="IPR035929">
    <property type="entry name" value="CoaB-like_sf"/>
</dbReference>
<keyword evidence="3" id="KW-0285">Flavoprotein</keyword>
<dbReference type="HAMAP" id="MF_02225">
    <property type="entry name" value="CoaBC"/>
    <property type="match status" value="1"/>
</dbReference>
<dbReference type="EC" id="4.1.1.36" evidence="3"/>
<keyword evidence="1 3" id="KW-0210">Decarboxylase</keyword>
<feature type="binding site" evidence="3">
    <location>
        <position position="328"/>
    </location>
    <ligand>
        <name>CTP</name>
        <dbReference type="ChEBI" id="CHEBI:37563"/>
    </ligand>
</feature>
<name>A0A7C4D809_STAMA</name>
<keyword evidence="3" id="KW-0479">Metal-binding</keyword>
<feature type="domain" description="DNA/pantothenate metabolism flavoprotein C-terminal" evidence="5">
    <location>
        <begin position="190"/>
        <end position="401"/>
    </location>
</feature>
<dbReference type="PANTHER" id="PTHR14359:SF6">
    <property type="entry name" value="PHOSPHOPANTOTHENOYLCYSTEINE DECARBOXYLASE"/>
    <property type="match status" value="1"/>
</dbReference>
<feature type="region of interest" description="Phosphopantothenoylcysteine decarboxylase" evidence="3">
    <location>
        <begin position="1"/>
        <end position="192"/>
    </location>
</feature>
<dbReference type="InterPro" id="IPR036551">
    <property type="entry name" value="Flavin_trans-like"/>
</dbReference>
<dbReference type="AlphaFoldDB" id="A0A7C4D809"/>
<dbReference type="GO" id="GO:0004633">
    <property type="term" value="F:phosphopantothenoylcysteine decarboxylase activity"/>
    <property type="evidence" value="ECO:0007669"/>
    <property type="project" value="UniProtKB-UniRule"/>
</dbReference>
<dbReference type="EMBL" id="DTAN01000005">
    <property type="protein sequence ID" value="HGU64605.1"/>
    <property type="molecule type" value="Genomic_DNA"/>
</dbReference>
<dbReference type="InterPro" id="IPR007085">
    <property type="entry name" value="DNA/pantothenate-metab_flavo_C"/>
</dbReference>
<evidence type="ECO:0000256" key="2">
    <source>
        <dbReference type="ARBA" id="ARBA00023239"/>
    </source>
</evidence>
<evidence type="ECO:0000256" key="1">
    <source>
        <dbReference type="ARBA" id="ARBA00022793"/>
    </source>
</evidence>
<comment type="catalytic activity">
    <reaction evidence="3">
        <text>(R)-4'-phosphopantothenate + L-cysteine + CTP = N-[(R)-4-phosphopantothenoyl]-L-cysteine + CMP + diphosphate + H(+)</text>
        <dbReference type="Rhea" id="RHEA:19397"/>
        <dbReference type="ChEBI" id="CHEBI:10986"/>
        <dbReference type="ChEBI" id="CHEBI:15378"/>
        <dbReference type="ChEBI" id="CHEBI:33019"/>
        <dbReference type="ChEBI" id="CHEBI:35235"/>
        <dbReference type="ChEBI" id="CHEBI:37563"/>
        <dbReference type="ChEBI" id="CHEBI:59458"/>
        <dbReference type="ChEBI" id="CHEBI:60377"/>
        <dbReference type="EC" id="6.3.2.5"/>
    </reaction>
</comment>
<comment type="caution">
    <text evidence="3">Lacks conserved residue(s) required for the propagation of feature annotation.</text>
</comment>
<keyword evidence="2 3" id="KW-0456">Lyase</keyword>
<accession>A0A7C4D809</accession>
<dbReference type="InterPro" id="IPR005252">
    <property type="entry name" value="CoaBC"/>
</dbReference>
<feature type="binding site" evidence="3">
    <location>
        <position position="283"/>
    </location>
    <ligand>
        <name>CTP</name>
        <dbReference type="ChEBI" id="CHEBI:37563"/>
    </ligand>
</feature>
<proteinExistence type="inferred from homology"/>
<comment type="pathway">
    <text evidence="3">Cofactor biosynthesis; coenzyme A biosynthesis.</text>
</comment>
<dbReference type="Gene3D" id="3.40.50.1950">
    <property type="entry name" value="Flavin prenyltransferase-like"/>
    <property type="match status" value="1"/>
</dbReference>
<feature type="region of interest" description="Phosphopantothenate--cysteine ligase" evidence="3">
    <location>
        <begin position="193"/>
        <end position="413"/>
    </location>
</feature>
<feature type="binding site" evidence="3">
    <location>
        <position position="293"/>
    </location>
    <ligand>
        <name>CTP</name>
        <dbReference type="ChEBI" id="CHEBI:37563"/>
    </ligand>
</feature>
<organism evidence="6">
    <name type="scientific">Staphylothermus marinus</name>
    <dbReference type="NCBI Taxonomy" id="2280"/>
    <lineage>
        <taxon>Archaea</taxon>
        <taxon>Thermoproteota</taxon>
        <taxon>Thermoprotei</taxon>
        <taxon>Desulfurococcales</taxon>
        <taxon>Desulfurococcaceae</taxon>
        <taxon>Staphylothermus</taxon>
    </lineage>
</organism>
<feature type="binding site" evidence="3">
    <location>
        <position position="346"/>
    </location>
    <ligand>
        <name>CTP</name>
        <dbReference type="ChEBI" id="CHEBI:37563"/>
    </ligand>
</feature>
<feature type="domain" description="Flavoprotein" evidence="4">
    <location>
        <begin position="16"/>
        <end position="141"/>
    </location>
</feature>
<reference evidence="6" key="1">
    <citation type="journal article" date="2020" name="mSystems">
        <title>Genome- and Community-Level Interaction Insights into Carbon Utilization and Element Cycling Functions of Hydrothermarchaeota in Hydrothermal Sediment.</title>
        <authorList>
            <person name="Zhou Z."/>
            <person name="Liu Y."/>
            <person name="Xu W."/>
            <person name="Pan J."/>
            <person name="Luo Z.H."/>
            <person name="Li M."/>
        </authorList>
    </citation>
    <scope>NUCLEOTIDE SEQUENCE [LARGE SCALE GENOMIC DNA]</scope>
    <source>
        <strain evidence="7">SpSt-622</strain>
        <strain evidence="6">SpSt-642</strain>
    </source>
</reference>
<evidence type="ECO:0000259" key="5">
    <source>
        <dbReference type="Pfam" id="PF04127"/>
    </source>
</evidence>
<keyword evidence="3" id="KW-0460">Magnesium</keyword>
<dbReference type="PANTHER" id="PTHR14359">
    <property type="entry name" value="HOMO-OLIGOMERIC FLAVIN CONTAINING CYS DECARBOXYLASE FAMILY"/>
    <property type="match status" value="1"/>
</dbReference>
<dbReference type="GO" id="GO:0015941">
    <property type="term" value="P:pantothenate catabolic process"/>
    <property type="evidence" value="ECO:0007669"/>
    <property type="project" value="InterPro"/>
</dbReference>
<comment type="function">
    <text evidence="3">Catalyzes two sequential steps in the biosynthesis of coenzyme A. In the first step cysteine is conjugated to 4'-phosphopantothenate to form 4-phosphopantothenoylcysteine. In the second step the latter compound is decarboxylated to form 4'-phosphopantotheine.</text>
</comment>